<feature type="domain" description="YCII-related" evidence="2">
    <location>
        <begin position="10"/>
        <end position="83"/>
    </location>
</feature>
<dbReference type="Proteomes" id="UP000216498">
    <property type="component" value="Unassembled WGS sequence"/>
</dbReference>
<dbReference type="Pfam" id="PF03795">
    <property type="entry name" value="YCII"/>
    <property type="match status" value="1"/>
</dbReference>
<evidence type="ECO:0000256" key="1">
    <source>
        <dbReference type="ARBA" id="ARBA00007689"/>
    </source>
</evidence>
<dbReference type="InterPro" id="IPR011008">
    <property type="entry name" value="Dimeric_a/b-barrel"/>
</dbReference>
<gene>
    <name evidence="3" type="ORF">CIL03_13590</name>
</gene>
<dbReference type="EMBL" id="NPMS01000006">
    <property type="protein sequence ID" value="OZU88152.1"/>
    <property type="molecule type" value="Genomic_DNA"/>
</dbReference>
<reference evidence="3 4" key="1">
    <citation type="submission" date="2017-08" db="EMBL/GenBank/DDBJ databases">
        <title>Virgibacillus indicus sp. nov. and Virgibacillus profoundi sp. nov, two moderately halophilic bacteria isolated from marine sediment by using the Microfluidic Streak Plate.</title>
        <authorList>
            <person name="Xu B."/>
            <person name="Hu B."/>
            <person name="Wang J."/>
            <person name="Zhu Y."/>
            <person name="Huang L."/>
            <person name="Du W."/>
            <person name="Huang Y."/>
        </authorList>
    </citation>
    <scope>NUCLEOTIDE SEQUENCE [LARGE SCALE GENOMIC DNA]</scope>
    <source>
        <strain evidence="3 4">IO3-P2-C2</strain>
    </source>
</reference>
<evidence type="ECO:0000313" key="3">
    <source>
        <dbReference type="EMBL" id="OZU88152.1"/>
    </source>
</evidence>
<accession>A0A265N830</accession>
<proteinExistence type="inferred from homology"/>
<dbReference type="PANTHER" id="PTHR37828">
    <property type="entry name" value="GSR2449 PROTEIN"/>
    <property type="match status" value="1"/>
</dbReference>
<keyword evidence="4" id="KW-1185">Reference proteome</keyword>
<organism evidence="3 4">
    <name type="scientific">Virgibacillus indicus</name>
    <dbReference type="NCBI Taxonomy" id="2024554"/>
    <lineage>
        <taxon>Bacteria</taxon>
        <taxon>Bacillati</taxon>
        <taxon>Bacillota</taxon>
        <taxon>Bacilli</taxon>
        <taxon>Bacillales</taxon>
        <taxon>Bacillaceae</taxon>
        <taxon>Virgibacillus</taxon>
    </lineage>
</organism>
<dbReference type="RefSeq" id="WP_094886409.1">
    <property type="nucleotide sequence ID" value="NZ_NPMS01000006.1"/>
</dbReference>
<comment type="similarity">
    <text evidence="1">Belongs to the YciI family.</text>
</comment>
<sequence length="89" mass="10153">MKYYAVILTMLDEEKNKQYRPDHLAFLEQKANEGKLFAKGPFTDGAGGLVIYKGESLAEIEEIVSQDPYVIRGARGYKIHEWNMEVIGE</sequence>
<dbReference type="OrthoDB" id="162319at2"/>
<comment type="caution">
    <text evidence="3">The sequence shown here is derived from an EMBL/GenBank/DDBJ whole genome shotgun (WGS) entry which is preliminary data.</text>
</comment>
<evidence type="ECO:0000259" key="2">
    <source>
        <dbReference type="Pfam" id="PF03795"/>
    </source>
</evidence>
<dbReference type="AlphaFoldDB" id="A0A265N830"/>
<name>A0A265N830_9BACI</name>
<dbReference type="PANTHER" id="PTHR37828:SF1">
    <property type="entry name" value="YCII-RELATED DOMAIN-CONTAINING PROTEIN"/>
    <property type="match status" value="1"/>
</dbReference>
<dbReference type="SUPFAM" id="SSF54909">
    <property type="entry name" value="Dimeric alpha+beta barrel"/>
    <property type="match status" value="1"/>
</dbReference>
<protein>
    <recommendedName>
        <fullName evidence="2">YCII-related domain-containing protein</fullName>
    </recommendedName>
</protein>
<dbReference type="InterPro" id="IPR005545">
    <property type="entry name" value="YCII"/>
</dbReference>
<dbReference type="Gene3D" id="3.30.70.1060">
    <property type="entry name" value="Dimeric alpha+beta barrel"/>
    <property type="match status" value="1"/>
</dbReference>
<evidence type="ECO:0000313" key="4">
    <source>
        <dbReference type="Proteomes" id="UP000216498"/>
    </source>
</evidence>